<dbReference type="OrthoDB" id="601353at2759"/>
<accession>A0A9K3MXR6</accession>
<comment type="caution">
    <text evidence="2">The sequence shown here is derived from an EMBL/GenBank/DDBJ whole genome shotgun (WGS) entry which is preliminary data.</text>
</comment>
<dbReference type="SMART" id="SM00256">
    <property type="entry name" value="FBOX"/>
    <property type="match status" value="1"/>
</dbReference>
<gene>
    <name evidence="2" type="ORF">HanXRQr2_Chr12g0560951</name>
</gene>
<dbReference type="InterPro" id="IPR036047">
    <property type="entry name" value="F-box-like_dom_sf"/>
</dbReference>
<dbReference type="PANTHER" id="PTHR31672">
    <property type="entry name" value="BNACNNG10540D PROTEIN"/>
    <property type="match status" value="1"/>
</dbReference>
<evidence type="ECO:0000313" key="3">
    <source>
        <dbReference type="Proteomes" id="UP000215914"/>
    </source>
</evidence>
<organism evidence="2 3">
    <name type="scientific">Helianthus annuus</name>
    <name type="common">Common sunflower</name>
    <dbReference type="NCBI Taxonomy" id="4232"/>
    <lineage>
        <taxon>Eukaryota</taxon>
        <taxon>Viridiplantae</taxon>
        <taxon>Streptophyta</taxon>
        <taxon>Embryophyta</taxon>
        <taxon>Tracheophyta</taxon>
        <taxon>Spermatophyta</taxon>
        <taxon>Magnoliopsida</taxon>
        <taxon>eudicotyledons</taxon>
        <taxon>Gunneridae</taxon>
        <taxon>Pentapetalae</taxon>
        <taxon>asterids</taxon>
        <taxon>campanulids</taxon>
        <taxon>Asterales</taxon>
        <taxon>Asteraceae</taxon>
        <taxon>Asteroideae</taxon>
        <taxon>Heliantheae alliance</taxon>
        <taxon>Heliantheae</taxon>
        <taxon>Helianthus</taxon>
    </lineage>
</organism>
<dbReference type="NCBIfam" id="TIGR01640">
    <property type="entry name" value="F_box_assoc_1"/>
    <property type="match status" value="1"/>
</dbReference>
<sequence>MSDNIPFEIQELIMNKLPVEPLIRFRTVCKAWKSLIDSSDFIRNHIKQQNQQHLLVRYHDALHPELKFVSIPDNDDDTDPFPQHKVPVTVPQLVVNSVDHYTIIDSSHGLLCLFGPDDKAVIWNPSIRKAVDVVLPDMVGDGIYVNVLGFGVCPETIDPKVIKIRIYTEDVIPWQVEVFTLSTRVWRSAYSSNVPSKCFWFGGEQVVVGGVVYFLVSDRVDGRDGCGNLIVSFDLTSEEFGEVKLPDCLTYTHKLSMLKLRESLAVIEASLEEVDLGRGYDKRVYHIWRMKDGVPKLFEKLFSIDYSPDGSVVYIRGFRKTGEALLGWLAPPDFNRTLAAYEPYSKAITNLGINGSYISVYSFTETLLLLL</sequence>
<dbReference type="Pfam" id="PF08268">
    <property type="entry name" value="FBA_3"/>
    <property type="match status" value="1"/>
</dbReference>
<reference evidence="2" key="2">
    <citation type="submission" date="2020-06" db="EMBL/GenBank/DDBJ databases">
        <title>Helianthus annuus Genome sequencing and assembly Release 2.</title>
        <authorList>
            <person name="Gouzy J."/>
            <person name="Langlade N."/>
            <person name="Munos S."/>
        </authorList>
    </citation>
    <scope>NUCLEOTIDE SEQUENCE</scope>
    <source>
        <tissue evidence="2">Leaves</tissue>
    </source>
</reference>
<proteinExistence type="predicted"/>
<dbReference type="Gramene" id="mRNA:HanXRQr2_Chr12g0560951">
    <property type="protein sequence ID" value="CDS:HanXRQr2_Chr12g0560951.1"/>
    <property type="gene ID" value="HanXRQr2_Chr12g0560951"/>
</dbReference>
<dbReference type="InterPro" id="IPR013187">
    <property type="entry name" value="F-box-assoc_dom_typ3"/>
</dbReference>
<feature type="domain" description="F-box" evidence="1">
    <location>
        <begin position="1"/>
        <end position="45"/>
    </location>
</feature>
<dbReference type="PROSITE" id="PS50181">
    <property type="entry name" value="FBOX"/>
    <property type="match status" value="1"/>
</dbReference>
<keyword evidence="3" id="KW-1185">Reference proteome</keyword>
<dbReference type="CDD" id="cd22157">
    <property type="entry name" value="F-box_AtFBW1-like"/>
    <property type="match status" value="1"/>
</dbReference>
<reference evidence="2" key="1">
    <citation type="journal article" date="2017" name="Nature">
        <title>The sunflower genome provides insights into oil metabolism, flowering and Asterid evolution.</title>
        <authorList>
            <person name="Badouin H."/>
            <person name="Gouzy J."/>
            <person name="Grassa C.J."/>
            <person name="Murat F."/>
            <person name="Staton S.E."/>
            <person name="Cottret L."/>
            <person name="Lelandais-Briere C."/>
            <person name="Owens G.L."/>
            <person name="Carrere S."/>
            <person name="Mayjonade B."/>
            <person name="Legrand L."/>
            <person name="Gill N."/>
            <person name="Kane N.C."/>
            <person name="Bowers J.E."/>
            <person name="Hubner S."/>
            <person name="Bellec A."/>
            <person name="Berard A."/>
            <person name="Berges H."/>
            <person name="Blanchet N."/>
            <person name="Boniface M.C."/>
            <person name="Brunel D."/>
            <person name="Catrice O."/>
            <person name="Chaidir N."/>
            <person name="Claudel C."/>
            <person name="Donnadieu C."/>
            <person name="Faraut T."/>
            <person name="Fievet G."/>
            <person name="Helmstetter N."/>
            <person name="King M."/>
            <person name="Knapp S.J."/>
            <person name="Lai Z."/>
            <person name="Le Paslier M.C."/>
            <person name="Lippi Y."/>
            <person name="Lorenzon L."/>
            <person name="Mandel J.R."/>
            <person name="Marage G."/>
            <person name="Marchand G."/>
            <person name="Marquand E."/>
            <person name="Bret-Mestries E."/>
            <person name="Morien E."/>
            <person name="Nambeesan S."/>
            <person name="Nguyen T."/>
            <person name="Pegot-Espagnet P."/>
            <person name="Pouilly N."/>
            <person name="Raftis F."/>
            <person name="Sallet E."/>
            <person name="Schiex T."/>
            <person name="Thomas J."/>
            <person name="Vandecasteele C."/>
            <person name="Vares D."/>
            <person name="Vear F."/>
            <person name="Vautrin S."/>
            <person name="Crespi M."/>
            <person name="Mangin B."/>
            <person name="Burke J.M."/>
            <person name="Salse J."/>
            <person name="Munos S."/>
            <person name="Vincourt P."/>
            <person name="Rieseberg L.H."/>
            <person name="Langlade N.B."/>
        </authorList>
    </citation>
    <scope>NUCLEOTIDE SEQUENCE</scope>
    <source>
        <tissue evidence="2">Leaves</tissue>
    </source>
</reference>
<dbReference type="SUPFAM" id="SSF81383">
    <property type="entry name" value="F-box domain"/>
    <property type="match status" value="1"/>
</dbReference>
<dbReference type="EMBL" id="MNCJ02000327">
    <property type="protein sequence ID" value="KAF5779555.1"/>
    <property type="molecule type" value="Genomic_DNA"/>
</dbReference>
<dbReference type="InterPro" id="IPR017451">
    <property type="entry name" value="F-box-assoc_interact_dom"/>
</dbReference>
<dbReference type="PANTHER" id="PTHR31672:SF10">
    <property type="entry name" value="F-BOX DOMAIN-CONTAINING PROTEIN"/>
    <property type="match status" value="1"/>
</dbReference>
<dbReference type="InterPro" id="IPR001810">
    <property type="entry name" value="F-box_dom"/>
</dbReference>
<dbReference type="Gene3D" id="1.20.1280.50">
    <property type="match status" value="1"/>
</dbReference>
<evidence type="ECO:0000259" key="1">
    <source>
        <dbReference type="PROSITE" id="PS50181"/>
    </source>
</evidence>
<dbReference type="Proteomes" id="UP000215914">
    <property type="component" value="Unassembled WGS sequence"/>
</dbReference>
<protein>
    <submittedName>
        <fullName evidence="2">F-box domain-containing protein</fullName>
    </submittedName>
</protein>
<evidence type="ECO:0000313" key="2">
    <source>
        <dbReference type="EMBL" id="KAF5779555.1"/>
    </source>
</evidence>
<name>A0A9K3MXR6_HELAN</name>
<dbReference type="AlphaFoldDB" id="A0A9K3MXR6"/>
<dbReference type="Pfam" id="PF00646">
    <property type="entry name" value="F-box"/>
    <property type="match status" value="1"/>
</dbReference>
<dbReference type="InterPro" id="IPR050796">
    <property type="entry name" value="SCF_F-box_component"/>
</dbReference>